<gene>
    <name evidence="1" type="ORF">SAMN04515678_11754</name>
</gene>
<dbReference type="GO" id="GO:0001558">
    <property type="term" value="P:regulation of cell growth"/>
    <property type="evidence" value="ECO:0007669"/>
    <property type="project" value="InterPro"/>
</dbReference>
<keyword evidence="2" id="KW-1185">Reference proteome</keyword>
<evidence type="ECO:0000313" key="2">
    <source>
        <dbReference type="Proteomes" id="UP000325289"/>
    </source>
</evidence>
<dbReference type="Proteomes" id="UP000325289">
    <property type="component" value="Unassembled WGS sequence"/>
</dbReference>
<name>A0A1I2DND2_9RHOB</name>
<evidence type="ECO:0000313" key="1">
    <source>
        <dbReference type="EMBL" id="SFE81410.1"/>
    </source>
</evidence>
<accession>A0A1I2DND2</accession>
<dbReference type="EMBL" id="FOMS01000017">
    <property type="protein sequence ID" value="SFE81410.1"/>
    <property type="molecule type" value="Genomic_DNA"/>
</dbReference>
<dbReference type="Pfam" id="PF15937">
    <property type="entry name" value="PrlF_antitoxin"/>
    <property type="match status" value="1"/>
</dbReference>
<dbReference type="AlphaFoldDB" id="A0A1I2DND2"/>
<sequence>MKGESTTQAFLGFLEKEIVSDPMRLKPFGSEWTRRAQKLVDGMEIDLNEPLAED</sequence>
<dbReference type="RefSeq" id="WP_188129773.1">
    <property type="nucleotide sequence ID" value="NZ_FOMS01000017.1"/>
</dbReference>
<proteinExistence type="predicted"/>
<dbReference type="InterPro" id="IPR031848">
    <property type="entry name" value="PrlF_antitoxin"/>
</dbReference>
<protein>
    <submittedName>
        <fullName evidence="1">PrlF antitoxin for toxin YhaV_toxin</fullName>
    </submittedName>
</protein>
<organism evidence="1 2">
    <name type="scientific">Roseivivax sediminis</name>
    <dbReference type="NCBI Taxonomy" id="936889"/>
    <lineage>
        <taxon>Bacteria</taxon>
        <taxon>Pseudomonadati</taxon>
        <taxon>Pseudomonadota</taxon>
        <taxon>Alphaproteobacteria</taxon>
        <taxon>Rhodobacterales</taxon>
        <taxon>Roseobacteraceae</taxon>
        <taxon>Roseivivax</taxon>
    </lineage>
</organism>
<dbReference type="GO" id="GO:0003700">
    <property type="term" value="F:DNA-binding transcription factor activity"/>
    <property type="evidence" value="ECO:0007669"/>
    <property type="project" value="InterPro"/>
</dbReference>
<dbReference type="GO" id="GO:0097351">
    <property type="term" value="F:toxin sequestering activity"/>
    <property type="evidence" value="ECO:0007669"/>
    <property type="project" value="InterPro"/>
</dbReference>
<reference evidence="1 2" key="1">
    <citation type="submission" date="2016-10" db="EMBL/GenBank/DDBJ databases">
        <authorList>
            <person name="Varghese N."/>
            <person name="Submissions S."/>
        </authorList>
    </citation>
    <scope>NUCLEOTIDE SEQUENCE [LARGE SCALE GENOMIC DNA]</scope>
    <source>
        <strain evidence="2">YIM D21,KCTC 23444,ACCC 10710</strain>
    </source>
</reference>